<evidence type="ECO:0000313" key="4">
    <source>
        <dbReference type="EMBL" id="KAH0569484.1"/>
    </source>
</evidence>
<reference evidence="4" key="2">
    <citation type="submission" date="2020-12" db="EMBL/GenBank/DDBJ databases">
        <title>New Spironucleus salmonicida genome in near-complete chromosomes.</title>
        <authorList>
            <person name="Xu F."/>
            <person name="Kurt Z."/>
            <person name="Jimenez-Gonzalez A."/>
            <person name="Astvaldsson A."/>
            <person name="Andersson J.O."/>
            <person name="Svard S.G."/>
        </authorList>
    </citation>
    <scope>NUCLEOTIDE SEQUENCE</scope>
    <source>
        <strain evidence="4">ATCC 50377</strain>
    </source>
</reference>
<proteinExistence type="predicted"/>
<sequence length="219" mass="24509">MSTLNGDSLFMDNLEQSIFQNSPEPLIPSSAMPGSKSSPQPFSTPQPMQTPAVPKSHDTYDAVQSLQEQIQQLTNQVNQLNNSGAIQQQNDNQSVFHNPFQNKNIMNTPFHPPVQSSNQNIQDIQVPAGYLMVSQLELEQMVANKVREKLAQSESQLQHTLRVDERLKTVESALMSITKSLSQSREIRNSSHCSSLASSDLQNRLDRVQKQIEILGIKK</sequence>
<dbReference type="Proteomes" id="UP000018208">
    <property type="component" value="Unassembled WGS sequence"/>
</dbReference>
<feature type="region of interest" description="Disordered" evidence="2">
    <location>
        <begin position="21"/>
        <end position="56"/>
    </location>
</feature>
<evidence type="ECO:0000256" key="1">
    <source>
        <dbReference type="SAM" id="Coils"/>
    </source>
</evidence>
<keyword evidence="1" id="KW-0175">Coiled coil</keyword>
<dbReference type="EMBL" id="KI546141">
    <property type="protein sequence ID" value="EST43205.1"/>
    <property type="molecule type" value="Genomic_DNA"/>
</dbReference>
<dbReference type="VEuPathDB" id="GiardiaDB:SS50377_28433"/>
<name>V6LFA4_9EUKA</name>
<dbReference type="EMBL" id="AUWU02000009">
    <property type="protein sequence ID" value="KAH0569484.1"/>
    <property type="molecule type" value="Genomic_DNA"/>
</dbReference>
<keyword evidence="5" id="KW-1185">Reference proteome</keyword>
<gene>
    <name evidence="3" type="ORF">SS50377_17148</name>
    <name evidence="4" type="ORF">SS50377_28433</name>
</gene>
<feature type="coiled-coil region" evidence="1">
    <location>
        <begin position="56"/>
        <end position="90"/>
    </location>
</feature>
<organism evidence="3">
    <name type="scientific">Spironucleus salmonicida</name>
    <dbReference type="NCBI Taxonomy" id="348837"/>
    <lineage>
        <taxon>Eukaryota</taxon>
        <taxon>Metamonada</taxon>
        <taxon>Diplomonadida</taxon>
        <taxon>Hexamitidae</taxon>
        <taxon>Hexamitinae</taxon>
        <taxon>Spironucleus</taxon>
    </lineage>
</organism>
<dbReference type="AlphaFoldDB" id="V6LFA4"/>
<accession>V6LFA4</accession>
<evidence type="ECO:0000313" key="5">
    <source>
        <dbReference type="Proteomes" id="UP000018208"/>
    </source>
</evidence>
<feature type="compositionally biased region" description="Polar residues" evidence="2">
    <location>
        <begin position="35"/>
        <end position="49"/>
    </location>
</feature>
<reference evidence="3 4" key="1">
    <citation type="journal article" date="2014" name="PLoS Genet.">
        <title>The Genome of Spironucleus salmonicida Highlights a Fish Pathogen Adapted to Fluctuating Environments.</title>
        <authorList>
            <person name="Xu F."/>
            <person name="Jerlstrom-Hultqvist J."/>
            <person name="Einarsson E."/>
            <person name="Astvaldsson A."/>
            <person name="Svard S.G."/>
            <person name="Andersson J.O."/>
        </authorList>
    </citation>
    <scope>NUCLEOTIDE SEQUENCE</scope>
    <source>
        <strain evidence="4">ATCC 50377</strain>
    </source>
</reference>
<evidence type="ECO:0000313" key="3">
    <source>
        <dbReference type="EMBL" id="EST43205.1"/>
    </source>
</evidence>
<protein>
    <submittedName>
        <fullName evidence="3">Uncharacterized protein</fullName>
    </submittedName>
</protein>
<evidence type="ECO:0000256" key="2">
    <source>
        <dbReference type="SAM" id="MobiDB-lite"/>
    </source>
</evidence>